<keyword evidence="3" id="KW-1185">Reference proteome</keyword>
<sequence length="96" mass="10677">MNILKTGGGSYISTELNNVEKEIYEIIGPQVDGLQKTYGDDSELQIEFSSSSAVNNNFKLNDETITIENEFTDENEDTEVAESYSSKMLKAPVSEK</sequence>
<dbReference type="Proteomes" id="UP001566132">
    <property type="component" value="Unassembled WGS sequence"/>
</dbReference>
<evidence type="ECO:0000313" key="2">
    <source>
        <dbReference type="EMBL" id="KAL1494645.1"/>
    </source>
</evidence>
<reference evidence="2 3" key="1">
    <citation type="submission" date="2024-05" db="EMBL/GenBank/DDBJ databases">
        <title>Genetic variation in Jamaican populations of the coffee berry borer (Hypothenemus hampei).</title>
        <authorList>
            <person name="Errbii M."/>
            <person name="Myrie A."/>
        </authorList>
    </citation>
    <scope>NUCLEOTIDE SEQUENCE [LARGE SCALE GENOMIC DNA]</scope>
    <source>
        <strain evidence="2">JA-Hopewell-2020-01-JO</strain>
        <tissue evidence="2">Whole body</tissue>
    </source>
</reference>
<dbReference type="EMBL" id="JBDJPC010000007">
    <property type="protein sequence ID" value="KAL1494645.1"/>
    <property type="molecule type" value="Genomic_DNA"/>
</dbReference>
<evidence type="ECO:0000256" key="1">
    <source>
        <dbReference type="SAM" id="MobiDB-lite"/>
    </source>
</evidence>
<feature type="region of interest" description="Disordered" evidence="1">
    <location>
        <begin position="74"/>
        <end position="96"/>
    </location>
</feature>
<proteinExistence type="predicted"/>
<name>A0ABD1EIW9_HYPHA</name>
<comment type="caution">
    <text evidence="2">The sequence shown here is derived from an EMBL/GenBank/DDBJ whole genome shotgun (WGS) entry which is preliminary data.</text>
</comment>
<organism evidence="2 3">
    <name type="scientific">Hypothenemus hampei</name>
    <name type="common">Coffee berry borer</name>
    <dbReference type="NCBI Taxonomy" id="57062"/>
    <lineage>
        <taxon>Eukaryota</taxon>
        <taxon>Metazoa</taxon>
        <taxon>Ecdysozoa</taxon>
        <taxon>Arthropoda</taxon>
        <taxon>Hexapoda</taxon>
        <taxon>Insecta</taxon>
        <taxon>Pterygota</taxon>
        <taxon>Neoptera</taxon>
        <taxon>Endopterygota</taxon>
        <taxon>Coleoptera</taxon>
        <taxon>Polyphaga</taxon>
        <taxon>Cucujiformia</taxon>
        <taxon>Curculionidae</taxon>
        <taxon>Scolytinae</taxon>
        <taxon>Hypothenemus</taxon>
    </lineage>
</organism>
<gene>
    <name evidence="2" type="ORF">ABEB36_010214</name>
</gene>
<evidence type="ECO:0000313" key="3">
    <source>
        <dbReference type="Proteomes" id="UP001566132"/>
    </source>
</evidence>
<dbReference type="AlphaFoldDB" id="A0ABD1EIW9"/>
<protein>
    <submittedName>
        <fullName evidence="2">Uncharacterized protein</fullName>
    </submittedName>
</protein>
<accession>A0ABD1EIW9</accession>